<evidence type="ECO:0000313" key="1">
    <source>
        <dbReference type="EMBL" id="KAJ8624961.1"/>
    </source>
</evidence>
<gene>
    <name evidence="1" type="ORF">MRB53_033491</name>
</gene>
<evidence type="ECO:0000313" key="2">
    <source>
        <dbReference type="Proteomes" id="UP001234297"/>
    </source>
</evidence>
<reference evidence="1 2" key="1">
    <citation type="journal article" date="2022" name="Hortic Res">
        <title>A haplotype resolved chromosomal level avocado genome allows analysis of novel avocado genes.</title>
        <authorList>
            <person name="Nath O."/>
            <person name="Fletcher S.J."/>
            <person name="Hayward A."/>
            <person name="Shaw L.M."/>
            <person name="Masouleh A.K."/>
            <person name="Furtado A."/>
            <person name="Henry R.J."/>
            <person name="Mitter N."/>
        </authorList>
    </citation>
    <scope>NUCLEOTIDE SEQUENCE [LARGE SCALE GENOMIC DNA]</scope>
    <source>
        <strain evidence="2">cv. Hass</strain>
    </source>
</reference>
<organism evidence="1 2">
    <name type="scientific">Persea americana</name>
    <name type="common">Avocado</name>
    <dbReference type="NCBI Taxonomy" id="3435"/>
    <lineage>
        <taxon>Eukaryota</taxon>
        <taxon>Viridiplantae</taxon>
        <taxon>Streptophyta</taxon>
        <taxon>Embryophyta</taxon>
        <taxon>Tracheophyta</taxon>
        <taxon>Spermatophyta</taxon>
        <taxon>Magnoliopsida</taxon>
        <taxon>Magnoliidae</taxon>
        <taxon>Laurales</taxon>
        <taxon>Lauraceae</taxon>
        <taxon>Persea</taxon>
    </lineage>
</organism>
<sequence length="103" mass="11154">MNDEDLTYLSCVGECGGRRLSCSKAVDSNKLSTVQPIQPVMSGWRTYNSAPGQLNPSLHLVVVRSQSQSQGIEMTTESTLSRYVPSQGQLLFLSALIFGILGC</sequence>
<proteinExistence type="predicted"/>
<keyword evidence="2" id="KW-1185">Reference proteome</keyword>
<name>A0ACC2KUX8_PERAE</name>
<protein>
    <submittedName>
        <fullName evidence="1">Uncharacterized protein</fullName>
    </submittedName>
</protein>
<accession>A0ACC2KUX8</accession>
<dbReference type="Proteomes" id="UP001234297">
    <property type="component" value="Chromosome 11"/>
</dbReference>
<comment type="caution">
    <text evidence="1">The sequence shown here is derived from an EMBL/GenBank/DDBJ whole genome shotgun (WGS) entry which is preliminary data.</text>
</comment>
<dbReference type="EMBL" id="CM056819">
    <property type="protein sequence ID" value="KAJ8624961.1"/>
    <property type="molecule type" value="Genomic_DNA"/>
</dbReference>